<evidence type="ECO:0000256" key="3">
    <source>
        <dbReference type="ARBA" id="ARBA00022694"/>
    </source>
</evidence>
<evidence type="ECO:0000313" key="10">
    <source>
        <dbReference type="EMBL" id="KKR96738.1"/>
    </source>
</evidence>
<keyword evidence="1 8" id="KW-0963">Cytoplasm</keyword>
<comment type="cofactor">
    <cofactor evidence="8">
        <name>Fe(2+)</name>
        <dbReference type="ChEBI" id="CHEBI:29033"/>
    </cofactor>
    <text evidence="8">Binds 1 Fe(2+) ion per subunit.</text>
</comment>
<comment type="function">
    <text evidence="8">Required for the formation of a threonylcarbamoyl group on adenosine at position 37 (t(6)A37) in tRNAs that read codons beginning with adenine. Is involved in the transfer of the threonylcarbamoyl moiety of threonylcarbamoyl-AMP (TC-AMP) to the N6 group of A37, together with TsaE and TsaB. TsaD likely plays a direct catalytic role in this reaction.</text>
</comment>
<keyword evidence="6 8" id="KW-0012">Acyltransferase</keyword>
<dbReference type="InterPro" id="IPR000905">
    <property type="entry name" value="Gcp-like_dom"/>
</dbReference>
<feature type="binding site" evidence="8">
    <location>
        <position position="120"/>
    </location>
    <ligand>
        <name>Fe cation</name>
        <dbReference type="ChEBI" id="CHEBI:24875"/>
    </ligand>
</feature>
<gene>
    <name evidence="8" type="primary">tsaD</name>
    <name evidence="10" type="ORF">UU49_C0041G0002</name>
</gene>
<feature type="binding site" evidence="8">
    <location>
        <position position="124"/>
    </location>
    <ligand>
        <name>Fe cation</name>
        <dbReference type="ChEBI" id="CHEBI:24875"/>
    </ligand>
</feature>
<dbReference type="InterPro" id="IPR017861">
    <property type="entry name" value="KAE1/TsaD"/>
</dbReference>
<reference evidence="10 11" key="1">
    <citation type="journal article" date="2015" name="Nature">
        <title>rRNA introns, odd ribosomes, and small enigmatic genomes across a large radiation of phyla.</title>
        <authorList>
            <person name="Brown C.T."/>
            <person name="Hug L.A."/>
            <person name="Thomas B.C."/>
            <person name="Sharon I."/>
            <person name="Castelle C.J."/>
            <person name="Singh A."/>
            <person name="Wilkins M.J."/>
            <person name="Williams K.H."/>
            <person name="Banfield J.F."/>
        </authorList>
    </citation>
    <scope>NUCLEOTIDE SEQUENCE [LARGE SCALE GENOMIC DNA]</scope>
</reference>
<proteinExistence type="inferred from homology"/>
<sequence length="365" mass="40014">MLILGIETSCDETSLALLEDKGGKFTLQKNLIFSQTITHAKYGGVVPEVAARAHMEKIAMMLEEALYSPIKSGNDKKKRLRPDVIAVTAGPGLATALLVGVETARTLAYLWKKPVVAVNHLAGHIYANWLPVSHPEIVSRNLKIRAFVRDDIKFPALCLIISGGHTELVIMKKHLKYKLIGQTRDDAVGECFDKVGKILKLPYPGGPEVAKHAAKGNPAAIKFPRPMIDSHDFDFSFSGLKTAVLYHFKKIPKSSQKNQKIIADICASFQQACIDVIITKTIAAAKKHKVKTILLGGGVAANSELQKQLKAAIANNLQKTKYTALPIEYCGDNAAMIAAAGYFHARKKQFIPWKKLNADPNWDLT</sequence>
<dbReference type="NCBIfam" id="TIGR03723">
    <property type="entry name" value="T6A_TsaD_YgjD"/>
    <property type="match status" value="1"/>
</dbReference>
<dbReference type="InterPro" id="IPR022450">
    <property type="entry name" value="TsaD"/>
</dbReference>
<dbReference type="PROSITE" id="PS01016">
    <property type="entry name" value="GLYCOPROTEASE"/>
    <property type="match status" value="1"/>
</dbReference>
<evidence type="ECO:0000256" key="1">
    <source>
        <dbReference type="ARBA" id="ARBA00022490"/>
    </source>
</evidence>
<dbReference type="InterPro" id="IPR017860">
    <property type="entry name" value="Peptidase_M22_CS"/>
</dbReference>
<comment type="caution">
    <text evidence="8">Lacks conserved residue(s) required for the propagation of feature annotation.</text>
</comment>
<dbReference type="PANTHER" id="PTHR11735">
    <property type="entry name" value="TRNA N6-ADENOSINE THREONYLCARBAMOYLTRANSFERASE"/>
    <property type="match status" value="1"/>
</dbReference>
<dbReference type="HAMAP" id="MF_01445">
    <property type="entry name" value="TsaD"/>
    <property type="match status" value="1"/>
</dbReference>
<dbReference type="FunFam" id="3.30.420.40:FF:000012">
    <property type="entry name" value="tRNA N6-adenosine threonylcarbamoyltransferase"/>
    <property type="match status" value="1"/>
</dbReference>
<dbReference type="Proteomes" id="UP000034108">
    <property type="component" value="Unassembled WGS sequence"/>
</dbReference>
<evidence type="ECO:0000313" key="11">
    <source>
        <dbReference type="Proteomes" id="UP000034108"/>
    </source>
</evidence>
<dbReference type="FunFam" id="3.30.420.40:FF:000040">
    <property type="entry name" value="tRNA N6-adenosine threonylcarbamoyltransferase"/>
    <property type="match status" value="1"/>
</dbReference>
<dbReference type="PATRIC" id="fig|1619048.3.peg.803"/>
<keyword evidence="3 8" id="KW-0819">tRNA processing</keyword>
<comment type="subcellular location">
    <subcellularLocation>
        <location evidence="8">Cytoplasm</location>
    </subcellularLocation>
</comment>
<organism evidence="10 11">
    <name type="scientific">Candidatus Magasanikbacteria bacterium GW2011_GWC2_41_17</name>
    <dbReference type="NCBI Taxonomy" id="1619048"/>
    <lineage>
        <taxon>Bacteria</taxon>
        <taxon>Candidatus Magasanikiibacteriota</taxon>
    </lineage>
</organism>
<dbReference type="PANTHER" id="PTHR11735:SF6">
    <property type="entry name" value="TRNA N6-ADENOSINE THREONYLCARBAMOYLTRANSFERASE, MITOCHONDRIAL"/>
    <property type="match status" value="1"/>
</dbReference>
<dbReference type="SUPFAM" id="SSF53067">
    <property type="entry name" value="Actin-like ATPase domain"/>
    <property type="match status" value="2"/>
</dbReference>
<dbReference type="CDD" id="cd24133">
    <property type="entry name" value="ASKHA_NBD_TsaD_bac"/>
    <property type="match status" value="1"/>
</dbReference>
<dbReference type="InterPro" id="IPR043129">
    <property type="entry name" value="ATPase_NBD"/>
</dbReference>
<dbReference type="GO" id="GO:0061711">
    <property type="term" value="F:tRNA N(6)-L-threonylcarbamoyladenine synthase activity"/>
    <property type="evidence" value="ECO:0007669"/>
    <property type="project" value="UniProtKB-EC"/>
</dbReference>
<dbReference type="Gene3D" id="3.30.420.40">
    <property type="match status" value="2"/>
</dbReference>
<dbReference type="Pfam" id="PF00814">
    <property type="entry name" value="TsaD"/>
    <property type="match status" value="1"/>
</dbReference>
<dbReference type="GO" id="GO:0005737">
    <property type="term" value="C:cytoplasm"/>
    <property type="evidence" value="ECO:0007669"/>
    <property type="project" value="UniProtKB-SubCell"/>
</dbReference>
<keyword evidence="4 8" id="KW-0479">Metal-binding</keyword>
<feature type="binding site" evidence="8">
    <location>
        <begin position="160"/>
        <end position="164"/>
    </location>
    <ligand>
        <name>substrate</name>
    </ligand>
</feature>
<dbReference type="EC" id="2.3.1.234" evidence="8"/>
<protein>
    <recommendedName>
        <fullName evidence="8">tRNA N6-adenosine threonylcarbamoyltransferase</fullName>
        <ecNumber evidence="8">2.3.1.234</ecNumber>
    </recommendedName>
    <alternativeName>
        <fullName evidence="8">N6-L-threonylcarbamoyladenine synthase</fullName>
        <shortName evidence="8">t(6)A synthase</shortName>
    </alternativeName>
    <alternativeName>
        <fullName evidence="8">t(6)A37 threonylcarbamoyladenosine biosynthesis protein TsaD</fullName>
    </alternativeName>
    <alternativeName>
        <fullName evidence="8">tRNA threonylcarbamoyladenosine biosynthesis protein TsaD</fullName>
    </alternativeName>
</protein>
<keyword evidence="5 8" id="KW-0408">Iron</keyword>
<feature type="domain" description="Gcp-like" evidence="9">
    <location>
        <begin position="28"/>
        <end position="338"/>
    </location>
</feature>
<feature type="binding site" evidence="8">
    <location>
        <position position="206"/>
    </location>
    <ligand>
        <name>substrate</name>
    </ligand>
</feature>
<accession>A0A0G0V6U6</accession>
<evidence type="ECO:0000259" key="9">
    <source>
        <dbReference type="Pfam" id="PF00814"/>
    </source>
</evidence>
<evidence type="ECO:0000256" key="5">
    <source>
        <dbReference type="ARBA" id="ARBA00023004"/>
    </source>
</evidence>
<evidence type="ECO:0000256" key="6">
    <source>
        <dbReference type="ARBA" id="ARBA00023315"/>
    </source>
</evidence>
<comment type="caution">
    <text evidence="10">The sequence shown here is derived from an EMBL/GenBank/DDBJ whole genome shotgun (WGS) entry which is preliminary data.</text>
</comment>
<evidence type="ECO:0000256" key="7">
    <source>
        <dbReference type="ARBA" id="ARBA00048117"/>
    </source>
</evidence>
<dbReference type="EMBL" id="LCAV01000041">
    <property type="protein sequence ID" value="KKR96738.1"/>
    <property type="molecule type" value="Genomic_DNA"/>
</dbReference>
<comment type="catalytic activity">
    <reaction evidence="7 8">
        <text>L-threonylcarbamoyladenylate + adenosine(37) in tRNA = N(6)-L-threonylcarbamoyladenosine(37) in tRNA + AMP + H(+)</text>
        <dbReference type="Rhea" id="RHEA:37059"/>
        <dbReference type="Rhea" id="RHEA-COMP:10162"/>
        <dbReference type="Rhea" id="RHEA-COMP:10163"/>
        <dbReference type="ChEBI" id="CHEBI:15378"/>
        <dbReference type="ChEBI" id="CHEBI:73682"/>
        <dbReference type="ChEBI" id="CHEBI:74411"/>
        <dbReference type="ChEBI" id="CHEBI:74418"/>
        <dbReference type="ChEBI" id="CHEBI:456215"/>
        <dbReference type="EC" id="2.3.1.234"/>
    </reaction>
</comment>
<dbReference type="NCBIfam" id="TIGR00329">
    <property type="entry name" value="gcp_kae1"/>
    <property type="match status" value="1"/>
</dbReference>
<dbReference type="GO" id="GO:0005506">
    <property type="term" value="F:iron ion binding"/>
    <property type="evidence" value="ECO:0007669"/>
    <property type="project" value="UniProtKB-UniRule"/>
</dbReference>
<dbReference type="AlphaFoldDB" id="A0A0G0V6U6"/>
<dbReference type="PRINTS" id="PR00789">
    <property type="entry name" value="OSIALOPTASE"/>
</dbReference>
<comment type="similarity">
    <text evidence="8">Belongs to the KAE1 / TsaD family.</text>
</comment>
<keyword evidence="2 8" id="KW-0808">Transferase</keyword>
<feature type="binding site" evidence="8">
    <location>
        <position position="332"/>
    </location>
    <ligand>
        <name>Fe cation</name>
        <dbReference type="ChEBI" id="CHEBI:24875"/>
    </ligand>
</feature>
<name>A0A0G0V6U6_9BACT</name>
<dbReference type="GO" id="GO:0002949">
    <property type="term" value="P:tRNA threonylcarbamoyladenosine modification"/>
    <property type="evidence" value="ECO:0007669"/>
    <property type="project" value="UniProtKB-UniRule"/>
</dbReference>
<dbReference type="STRING" id="1619048.UU49_C0041G0002"/>
<evidence type="ECO:0000256" key="4">
    <source>
        <dbReference type="ARBA" id="ARBA00022723"/>
    </source>
</evidence>
<evidence type="ECO:0000256" key="2">
    <source>
        <dbReference type="ARBA" id="ARBA00022679"/>
    </source>
</evidence>
<feature type="binding site" evidence="8">
    <location>
        <position position="193"/>
    </location>
    <ligand>
        <name>substrate</name>
    </ligand>
</feature>
<evidence type="ECO:0000256" key="8">
    <source>
        <dbReference type="HAMAP-Rule" id="MF_01445"/>
    </source>
</evidence>
<feature type="binding site" evidence="8">
    <location>
        <position position="302"/>
    </location>
    <ligand>
        <name>substrate</name>
    </ligand>
</feature>